<reference evidence="2" key="2">
    <citation type="journal article" date="2022" name="Pest Manag. Sci.">
        <title>Glutamicibacter halophytocola-mediated host fitness of potato tuber moth on Solanaceae crops.</title>
        <authorList>
            <person name="Wang W."/>
            <person name="Xiao G."/>
            <person name="Du G."/>
            <person name="Chang L."/>
            <person name="Yang Y."/>
            <person name="Ye J."/>
            <person name="Chen B."/>
        </authorList>
    </citation>
    <scope>NUCLEOTIDE SEQUENCE</scope>
    <source>
        <strain evidence="2">S2</strain>
    </source>
</reference>
<proteinExistence type="predicted"/>
<organism evidence="2 4">
    <name type="scientific">Glutamicibacter halophytocola</name>
    <dbReference type="NCBI Taxonomy" id="1933880"/>
    <lineage>
        <taxon>Bacteria</taxon>
        <taxon>Bacillati</taxon>
        <taxon>Actinomycetota</taxon>
        <taxon>Actinomycetes</taxon>
        <taxon>Micrococcales</taxon>
        <taxon>Micrococcaceae</taxon>
        <taxon>Glutamicibacter</taxon>
    </lineage>
</organism>
<keyword evidence="3" id="KW-1185">Reference proteome</keyword>
<dbReference type="Proteomes" id="UP001060018">
    <property type="component" value="Chromosome"/>
</dbReference>
<dbReference type="RefSeq" id="WP_146276433.1">
    <property type="nucleotide sequence ID" value="NZ_CP042260.1"/>
</dbReference>
<reference evidence="1 3" key="1">
    <citation type="submission" date="2019-07" db="EMBL/GenBank/DDBJ databases">
        <title>Complete Genome Sequence of drought tolerant Plant Growth-Promoting Rhizobacterium Glutamicibacter halophytocola DR408.</title>
        <authorList>
            <person name="Nishu S.D."/>
            <person name="Lee T.K."/>
        </authorList>
    </citation>
    <scope>NUCLEOTIDE SEQUENCE [LARGE SCALE GENOMIC DNA]</scope>
    <source>
        <strain evidence="1 3">DR408</strain>
    </source>
</reference>
<protein>
    <recommendedName>
        <fullName evidence="5">Flagellar protein FlgN</fullName>
    </recommendedName>
</protein>
<evidence type="ECO:0000313" key="4">
    <source>
        <dbReference type="Proteomes" id="UP001060018"/>
    </source>
</evidence>
<sequence length="104" mass="11713">MGDTIYLARLDEIVADLGASITDFKDASEVAKDIARSVGNPKGKGDLKDRVEDFENDWNDTRDELVGKLDGVHKQLKNIRDGFKEWDTKTQQAFLNSRKSDTPK</sequence>
<dbReference type="AlphaFoldDB" id="A0A5B8ILV8"/>
<dbReference type="Proteomes" id="UP000320717">
    <property type="component" value="Chromosome"/>
</dbReference>
<name>A0A5B8ILV8_9MICC</name>
<dbReference type="EMBL" id="CP102487">
    <property type="protein sequence ID" value="UUX58530.1"/>
    <property type="molecule type" value="Genomic_DNA"/>
</dbReference>
<evidence type="ECO:0000313" key="2">
    <source>
        <dbReference type="EMBL" id="UUX58530.1"/>
    </source>
</evidence>
<evidence type="ECO:0000313" key="3">
    <source>
        <dbReference type="Proteomes" id="UP000320717"/>
    </source>
</evidence>
<evidence type="ECO:0000313" key="1">
    <source>
        <dbReference type="EMBL" id="QDY66423.1"/>
    </source>
</evidence>
<dbReference type="EMBL" id="CP042260">
    <property type="protein sequence ID" value="QDY66423.1"/>
    <property type="molecule type" value="Genomic_DNA"/>
</dbReference>
<gene>
    <name evidence="1" type="ORF">FQA45_08850</name>
    <name evidence="2" type="ORF">NUH22_14690</name>
</gene>
<evidence type="ECO:0008006" key="5">
    <source>
        <dbReference type="Google" id="ProtNLM"/>
    </source>
</evidence>
<dbReference type="OrthoDB" id="5195569at2"/>
<accession>A0A5B8ILV8</accession>